<dbReference type="SUPFAM" id="SSF52540">
    <property type="entry name" value="P-loop containing nucleoside triphosphate hydrolases"/>
    <property type="match status" value="1"/>
</dbReference>
<dbReference type="InterPro" id="IPR011527">
    <property type="entry name" value="ABC1_TM_dom"/>
</dbReference>
<dbReference type="InterPro" id="IPR036640">
    <property type="entry name" value="ABC1_TM_sf"/>
</dbReference>
<dbReference type="Proteomes" id="UP001500831">
    <property type="component" value="Unassembled WGS sequence"/>
</dbReference>
<reference evidence="11 12" key="1">
    <citation type="journal article" date="2019" name="Int. J. Syst. Evol. Microbiol.">
        <title>The Global Catalogue of Microorganisms (GCM) 10K type strain sequencing project: providing services to taxonomists for standard genome sequencing and annotation.</title>
        <authorList>
            <consortium name="The Broad Institute Genomics Platform"/>
            <consortium name="The Broad Institute Genome Sequencing Center for Infectious Disease"/>
            <person name="Wu L."/>
            <person name="Ma J."/>
        </authorList>
    </citation>
    <scope>NUCLEOTIDE SEQUENCE [LARGE SCALE GENOMIC DNA]</scope>
    <source>
        <strain evidence="11 12">JCM 6242</strain>
    </source>
</reference>
<dbReference type="InterPro" id="IPR003439">
    <property type="entry name" value="ABC_transporter-like_ATP-bd"/>
</dbReference>
<feature type="domain" description="ABC transporter" evidence="9">
    <location>
        <begin position="381"/>
        <end position="625"/>
    </location>
</feature>
<dbReference type="PROSITE" id="PS00211">
    <property type="entry name" value="ABC_TRANSPORTER_1"/>
    <property type="match status" value="1"/>
</dbReference>
<protein>
    <submittedName>
        <fullName evidence="11">ABC transporter ATP-binding protein</fullName>
    </submittedName>
</protein>
<evidence type="ECO:0000313" key="11">
    <source>
        <dbReference type="EMBL" id="GAA2896709.1"/>
    </source>
</evidence>
<feature type="transmembrane region" description="Helical" evidence="8">
    <location>
        <begin position="65"/>
        <end position="90"/>
    </location>
</feature>
<dbReference type="PANTHER" id="PTHR43394:SF1">
    <property type="entry name" value="ATP-BINDING CASSETTE SUB-FAMILY B MEMBER 10, MITOCHONDRIAL"/>
    <property type="match status" value="1"/>
</dbReference>
<name>A0ABN3W5B0_9ACTN</name>
<dbReference type="Pfam" id="PF00664">
    <property type="entry name" value="ABC_membrane"/>
    <property type="match status" value="1"/>
</dbReference>
<keyword evidence="6 8" id="KW-0472">Membrane</keyword>
<feature type="transmembrane region" description="Helical" evidence="8">
    <location>
        <begin position="322"/>
        <end position="342"/>
    </location>
</feature>
<organism evidence="11 12">
    <name type="scientific">Streptosporangium fragile</name>
    <dbReference type="NCBI Taxonomy" id="46186"/>
    <lineage>
        <taxon>Bacteria</taxon>
        <taxon>Bacillati</taxon>
        <taxon>Actinomycetota</taxon>
        <taxon>Actinomycetes</taxon>
        <taxon>Streptosporangiales</taxon>
        <taxon>Streptosporangiaceae</taxon>
        <taxon>Streptosporangium</taxon>
    </lineage>
</organism>
<keyword evidence="3" id="KW-0547">Nucleotide-binding</keyword>
<feature type="compositionally biased region" description="Low complexity" evidence="7">
    <location>
        <begin position="11"/>
        <end position="26"/>
    </location>
</feature>
<feature type="transmembrane region" description="Helical" evidence="8">
    <location>
        <begin position="176"/>
        <end position="198"/>
    </location>
</feature>
<dbReference type="GO" id="GO:0005524">
    <property type="term" value="F:ATP binding"/>
    <property type="evidence" value="ECO:0007669"/>
    <property type="project" value="UniProtKB-KW"/>
</dbReference>
<feature type="transmembrane region" description="Helical" evidence="8">
    <location>
        <begin position="290"/>
        <end position="310"/>
    </location>
</feature>
<sequence length="651" mass="68577">MNASGTRRGGADPVTAPAATTASAPVPVMGEPTAERWEAGRLRAGAPRRGLPGLLAVLAGHRRTFGLSVLAGVLNQACGIAAGTLGAFIVVRALGGAGTGELWRLTGLLLALVVVRAVATWVEAWLSHELSFRILAQVRQWLYWAFERIAPGGLLRRRAGDMVSTALQDSESLEIFYAHTSIYIAVAGIVPPAAVTVLVFWNGWLALALLPWLLLAYTVPLWLRARAAEQGRAVREKTAAVNVEVVDLVHGLREIAVFGRGADRRARVADATRDLAAAQRRQALRGGLETAVTALTVSAGTLSVLAAGVVQVAGGGLDSTTLAPAVVLAAGAFAPVLTLLNVTRVWGITSAAADRVFDLLEEPAPVPDDGTGDAPGEPVEVTFHGVSFRYDGTRAGDSRPDGETWAVGDIDLTIPAGRTLALAGHTGAGKSTLGHLLLRFFDPQRGRVTLNGVDLRDLPYAELTRLVGHVPQDVFLLHDSIRANLELAAPDAAPEQIAAACDAAQVTSFLDRLPDGIDTVVGDRGARLSGGERQRVAIARALLRDAPVLVLDETSSQLDALSERDVQAALDRARAGRTTLVIAHRLATLRAADLIAVLERGRIADVGTHEELLARCEAYERLVRSQADTTVLLTGAPEAPIPRPSKGGDPE</sequence>
<keyword evidence="5 8" id="KW-1133">Transmembrane helix</keyword>
<comment type="caution">
    <text evidence="11">The sequence shown here is derived from an EMBL/GenBank/DDBJ whole genome shotgun (WGS) entry which is preliminary data.</text>
</comment>
<accession>A0ABN3W5B0</accession>
<dbReference type="Gene3D" id="1.20.1560.10">
    <property type="entry name" value="ABC transporter type 1, transmembrane domain"/>
    <property type="match status" value="1"/>
</dbReference>
<feature type="transmembrane region" description="Helical" evidence="8">
    <location>
        <begin position="204"/>
        <end position="223"/>
    </location>
</feature>
<dbReference type="PROSITE" id="PS50893">
    <property type="entry name" value="ABC_TRANSPORTER_2"/>
    <property type="match status" value="1"/>
</dbReference>
<dbReference type="InterPro" id="IPR027417">
    <property type="entry name" value="P-loop_NTPase"/>
</dbReference>
<dbReference type="InterPro" id="IPR017871">
    <property type="entry name" value="ABC_transporter-like_CS"/>
</dbReference>
<evidence type="ECO:0000259" key="9">
    <source>
        <dbReference type="PROSITE" id="PS50893"/>
    </source>
</evidence>
<dbReference type="EMBL" id="BAAAVI010000058">
    <property type="protein sequence ID" value="GAA2896709.1"/>
    <property type="molecule type" value="Genomic_DNA"/>
</dbReference>
<dbReference type="Gene3D" id="3.40.50.300">
    <property type="entry name" value="P-loop containing nucleotide triphosphate hydrolases"/>
    <property type="match status" value="1"/>
</dbReference>
<evidence type="ECO:0000313" key="12">
    <source>
        <dbReference type="Proteomes" id="UP001500831"/>
    </source>
</evidence>
<evidence type="ECO:0000256" key="5">
    <source>
        <dbReference type="ARBA" id="ARBA00022989"/>
    </source>
</evidence>
<evidence type="ECO:0000256" key="7">
    <source>
        <dbReference type="SAM" id="MobiDB-lite"/>
    </source>
</evidence>
<evidence type="ECO:0000259" key="10">
    <source>
        <dbReference type="PROSITE" id="PS50929"/>
    </source>
</evidence>
<dbReference type="PROSITE" id="PS50929">
    <property type="entry name" value="ABC_TM1F"/>
    <property type="match status" value="1"/>
</dbReference>
<keyword evidence="4 11" id="KW-0067">ATP-binding</keyword>
<comment type="subcellular location">
    <subcellularLocation>
        <location evidence="1">Cell membrane</location>
        <topology evidence="1">Multi-pass membrane protein</topology>
    </subcellularLocation>
</comment>
<dbReference type="Pfam" id="PF00005">
    <property type="entry name" value="ABC_tran"/>
    <property type="match status" value="1"/>
</dbReference>
<dbReference type="PANTHER" id="PTHR43394">
    <property type="entry name" value="ATP-DEPENDENT PERMEASE MDL1, MITOCHONDRIAL"/>
    <property type="match status" value="1"/>
</dbReference>
<feature type="domain" description="ABC transmembrane type-1" evidence="10">
    <location>
        <begin position="67"/>
        <end position="342"/>
    </location>
</feature>
<gene>
    <name evidence="11" type="ORF">GCM10010517_61700</name>
</gene>
<evidence type="ECO:0000256" key="6">
    <source>
        <dbReference type="ARBA" id="ARBA00023136"/>
    </source>
</evidence>
<feature type="transmembrane region" description="Helical" evidence="8">
    <location>
        <begin position="102"/>
        <end position="126"/>
    </location>
</feature>
<keyword evidence="12" id="KW-1185">Reference proteome</keyword>
<dbReference type="InterPro" id="IPR003593">
    <property type="entry name" value="AAA+_ATPase"/>
</dbReference>
<evidence type="ECO:0000256" key="3">
    <source>
        <dbReference type="ARBA" id="ARBA00022741"/>
    </source>
</evidence>
<evidence type="ECO:0000256" key="8">
    <source>
        <dbReference type="SAM" id="Phobius"/>
    </source>
</evidence>
<evidence type="ECO:0000256" key="1">
    <source>
        <dbReference type="ARBA" id="ARBA00004651"/>
    </source>
</evidence>
<dbReference type="SMART" id="SM00382">
    <property type="entry name" value="AAA"/>
    <property type="match status" value="1"/>
</dbReference>
<evidence type="ECO:0000256" key="4">
    <source>
        <dbReference type="ARBA" id="ARBA00022840"/>
    </source>
</evidence>
<proteinExistence type="predicted"/>
<dbReference type="InterPro" id="IPR039421">
    <property type="entry name" value="Type_1_exporter"/>
</dbReference>
<evidence type="ECO:0000256" key="2">
    <source>
        <dbReference type="ARBA" id="ARBA00022692"/>
    </source>
</evidence>
<feature type="region of interest" description="Disordered" evidence="7">
    <location>
        <begin position="1"/>
        <end position="26"/>
    </location>
</feature>
<keyword evidence="2 8" id="KW-0812">Transmembrane</keyword>
<dbReference type="SUPFAM" id="SSF90123">
    <property type="entry name" value="ABC transporter transmembrane region"/>
    <property type="match status" value="1"/>
</dbReference>